<protein>
    <submittedName>
        <fullName evidence="1">Uncharacterized protein</fullName>
    </submittedName>
</protein>
<reference evidence="1 2" key="1">
    <citation type="submission" date="2021-06" db="EMBL/GenBank/DDBJ databases">
        <title>Caerostris darwini draft genome.</title>
        <authorList>
            <person name="Kono N."/>
            <person name="Arakawa K."/>
        </authorList>
    </citation>
    <scope>NUCLEOTIDE SEQUENCE [LARGE SCALE GENOMIC DNA]</scope>
</reference>
<accession>A0AAV4SMW8</accession>
<proteinExistence type="predicted"/>
<name>A0AAV4SMW8_9ARAC</name>
<dbReference type="Proteomes" id="UP001054837">
    <property type="component" value="Unassembled WGS sequence"/>
</dbReference>
<evidence type="ECO:0000313" key="1">
    <source>
        <dbReference type="EMBL" id="GIY34196.1"/>
    </source>
</evidence>
<evidence type="ECO:0000313" key="2">
    <source>
        <dbReference type="Proteomes" id="UP001054837"/>
    </source>
</evidence>
<keyword evidence="2" id="KW-1185">Reference proteome</keyword>
<dbReference type="AlphaFoldDB" id="A0AAV4SMW8"/>
<dbReference type="EMBL" id="BPLQ01008042">
    <property type="protein sequence ID" value="GIY34196.1"/>
    <property type="molecule type" value="Genomic_DNA"/>
</dbReference>
<sequence length="250" mass="27997">MSSLAAGRKWFMGQPRALARPLGPLQEHPVRKLNQRAETNITIINIVFNSIISKFHSENTSTIAITAGNAKSRGTLYGPSPKRLGSSRVSYRRLEMSQCKARTCVRLQHRSLPYSSRRRRGTPCIHYGPHHPSLCITLVILAVFNFSQLYGILETHKPTVNASLFRTSCEFMSFTSVKGILRFTHRPPTLFVALEEERDIPNRDGLPYNSGDAFSDLELQQIGTERGGGVGGDGIRKDAKRRVWGHKVIL</sequence>
<gene>
    <name evidence="1" type="primary">AVEN_12722_1</name>
    <name evidence="1" type="ORF">CDAR_32841</name>
</gene>
<comment type="caution">
    <text evidence="1">The sequence shown here is derived from an EMBL/GenBank/DDBJ whole genome shotgun (WGS) entry which is preliminary data.</text>
</comment>
<organism evidence="1 2">
    <name type="scientific">Caerostris darwini</name>
    <dbReference type="NCBI Taxonomy" id="1538125"/>
    <lineage>
        <taxon>Eukaryota</taxon>
        <taxon>Metazoa</taxon>
        <taxon>Ecdysozoa</taxon>
        <taxon>Arthropoda</taxon>
        <taxon>Chelicerata</taxon>
        <taxon>Arachnida</taxon>
        <taxon>Araneae</taxon>
        <taxon>Araneomorphae</taxon>
        <taxon>Entelegynae</taxon>
        <taxon>Araneoidea</taxon>
        <taxon>Araneidae</taxon>
        <taxon>Caerostris</taxon>
    </lineage>
</organism>